<feature type="compositionally biased region" description="Pro residues" evidence="7">
    <location>
        <begin position="34"/>
        <end position="49"/>
    </location>
</feature>
<dbReference type="NCBIfam" id="NF047847">
    <property type="entry name" value="SS_mature_LptM"/>
    <property type="match status" value="1"/>
</dbReference>
<organism evidence="8 9">
    <name type="scientific">Phreatobacter stygius</name>
    <dbReference type="NCBI Taxonomy" id="1940610"/>
    <lineage>
        <taxon>Bacteria</taxon>
        <taxon>Pseudomonadati</taxon>
        <taxon>Pseudomonadota</taxon>
        <taxon>Alphaproteobacteria</taxon>
        <taxon>Hyphomicrobiales</taxon>
        <taxon>Phreatobacteraceae</taxon>
        <taxon>Phreatobacter</taxon>
    </lineage>
</organism>
<proteinExistence type="predicted"/>
<dbReference type="OrthoDB" id="9983780at2"/>
<keyword evidence="2" id="KW-0732">Signal</keyword>
<dbReference type="Proteomes" id="UP000298781">
    <property type="component" value="Chromosome"/>
</dbReference>
<evidence type="ECO:0000313" key="8">
    <source>
        <dbReference type="EMBL" id="QCI64676.1"/>
    </source>
</evidence>
<dbReference type="PROSITE" id="PS51257">
    <property type="entry name" value="PROKAR_LIPOPROTEIN"/>
    <property type="match status" value="1"/>
</dbReference>
<dbReference type="EMBL" id="CP039690">
    <property type="protein sequence ID" value="QCI64676.1"/>
    <property type="molecule type" value="Genomic_DNA"/>
</dbReference>
<gene>
    <name evidence="8" type="ORF">E8M01_10850</name>
</gene>
<accession>A0A4D7B4R3</accession>
<keyword evidence="9" id="KW-1185">Reference proteome</keyword>
<name>A0A4D7B4R3_9HYPH</name>
<dbReference type="RefSeq" id="WP_136960127.1">
    <property type="nucleotide sequence ID" value="NZ_CP039690.1"/>
</dbReference>
<dbReference type="KEGG" id="pstg:E8M01_10850"/>
<protein>
    <submittedName>
        <fullName evidence="8">Uncharacterized protein</fullName>
    </submittedName>
</protein>
<keyword evidence="5" id="KW-0998">Cell outer membrane</keyword>
<keyword evidence="3" id="KW-0472">Membrane</keyword>
<sequence>MTAYPSRRTALVLVVSGALALGACGRRGNLELPGPTPSPIGGPTPPSLPPRTETAADPANPPQRQPGGQVTAPATRNYDPNRPVGQRPLVPSGRFILDPLL</sequence>
<evidence type="ECO:0000256" key="2">
    <source>
        <dbReference type="ARBA" id="ARBA00022729"/>
    </source>
</evidence>
<comment type="subcellular location">
    <subcellularLocation>
        <location evidence="1">Cell outer membrane</location>
        <topology evidence="1">Lipid-anchor</topology>
    </subcellularLocation>
</comment>
<keyword evidence="4" id="KW-0564">Palmitate</keyword>
<reference evidence="8 9" key="1">
    <citation type="submission" date="2019-04" db="EMBL/GenBank/DDBJ databases">
        <title>Phreatobacter aquaticus sp. nov.</title>
        <authorList>
            <person name="Choi A."/>
        </authorList>
    </citation>
    <scope>NUCLEOTIDE SEQUENCE [LARGE SCALE GENOMIC DNA]</scope>
    <source>
        <strain evidence="8 9">KCTC 52518</strain>
    </source>
</reference>
<dbReference type="InterPro" id="IPR032831">
    <property type="entry name" value="LptM_cons"/>
</dbReference>
<evidence type="ECO:0000256" key="1">
    <source>
        <dbReference type="ARBA" id="ARBA00004459"/>
    </source>
</evidence>
<evidence type="ECO:0000313" key="9">
    <source>
        <dbReference type="Proteomes" id="UP000298781"/>
    </source>
</evidence>
<evidence type="ECO:0000256" key="5">
    <source>
        <dbReference type="ARBA" id="ARBA00023237"/>
    </source>
</evidence>
<evidence type="ECO:0000256" key="4">
    <source>
        <dbReference type="ARBA" id="ARBA00023139"/>
    </source>
</evidence>
<dbReference type="AlphaFoldDB" id="A0A4D7B4R3"/>
<keyword evidence="6" id="KW-0449">Lipoprotein</keyword>
<feature type="region of interest" description="Disordered" evidence="7">
    <location>
        <begin position="26"/>
        <end position="101"/>
    </location>
</feature>
<evidence type="ECO:0000256" key="6">
    <source>
        <dbReference type="ARBA" id="ARBA00023288"/>
    </source>
</evidence>
<evidence type="ECO:0000256" key="3">
    <source>
        <dbReference type="ARBA" id="ARBA00023136"/>
    </source>
</evidence>
<evidence type="ECO:0000256" key="7">
    <source>
        <dbReference type="SAM" id="MobiDB-lite"/>
    </source>
</evidence>